<organism evidence="14 15">
    <name type="scientific">Micromonas commoda (strain RCC299 / NOUM17 / CCMP2709)</name>
    <name type="common">Picoplanktonic green alga</name>
    <dbReference type="NCBI Taxonomy" id="296587"/>
    <lineage>
        <taxon>Eukaryota</taxon>
        <taxon>Viridiplantae</taxon>
        <taxon>Chlorophyta</taxon>
        <taxon>Mamiellophyceae</taxon>
        <taxon>Mamiellales</taxon>
        <taxon>Mamiellaceae</taxon>
        <taxon>Micromonas</taxon>
    </lineage>
</organism>
<dbReference type="Pfam" id="PF00270">
    <property type="entry name" value="DEAD"/>
    <property type="match status" value="1"/>
</dbReference>
<dbReference type="GO" id="GO:0016787">
    <property type="term" value="F:hydrolase activity"/>
    <property type="evidence" value="ECO:0007669"/>
    <property type="project" value="UniProtKB-KW"/>
</dbReference>
<dbReference type="Pfam" id="PF02889">
    <property type="entry name" value="Sec63"/>
    <property type="match status" value="1"/>
</dbReference>
<dbReference type="InterPro" id="IPR011545">
    <property type="entry name" value="DEAD/DEAH_box_helicase_dom"/>
</dbReference>
<dbReference type="PANTHER" id="PTHR47835">
    <property type="entry name" value="HFM1, ATP DEPENDENT DNA HELICASE HOMOLOG"/>
    <property type="match status" value="1"/>
</dbReference>
<evidence type="ECO:0000256" key="1">
    <source>
        <dbReference type="ARBA" id="ARBA00010140"/>
    </source>
</evidence>
<feature type="compositionally biased region" description="Basic and acidic residues" evidence="11">
    <location>
        <begin position="1099"/>
        <end position="1111"/>
    </location>
</feature>
<evidence type="ECO:0000313" key="15">
    <source>
        <dbReference type="Proteomes" id="UP000002009"/>
    </source>
</evidence>
<evidence type="ECO:0000313" key="14">
    <source>
        <dbReference type="EMBL" id="ACO61833.1"/>
    </source>
</evidence>
<evidence type="ECO:0000256" key="8">
    <source>
        <dbReference type="ARBA" id="ARBA00034617"/>
    </source>
</evidence>
<dbReference type="Gene3D" id="1.10.10.10">
    <property type="entry name" value="Winged helix-like DNA-binding domain superfamily/Winged helix DNA-binding domain"/>
    <property type="match status" value="1"/>
</dbReference>
<feature type="domain" description="Helicase ATP-binding" evidence="12">
    <location>
        <begin position="85"/>
        <end position="281"/>
    </location>
</feature>
<keyword evidence="5" id="KW-0067">ATP-binding</keyword>
<gene>
    <name evidence="14" type="primary">MER3</name>
    <name evidence="14" type="ORF">MICPUN_57057</name>
</gene>
<dbReference type="RefSeq" id="XP_002500575.1">
    <property type="nucleotide sequence ID" value="XM_002500529.1"/>
</dbReference>
<evidence type="ECO:0000259" key="13">
    <source>
        <dbReference type="PROSITE" id="PS51194"/>
    </source>
</evidence>
<evidence type="ECO:0000259" key="12">
    <source>
        <dbReference type="PROSITE" id="PS51192"/>
    </source>
</evidence>
<reference evidence="14 15" key="1">
    <citation type="journal article" date="2009" name="Science">
        <title>Green evolution and dynamic adaptations revealed by genomes of the marine picoeukaryotes Micromonas.</title>
        <authorList>
            <person name="Worden A.Z."/>
            <person name="Lee J.H."/>
            <person name="Mock T."/>
            <person name="Rouze P."/>
            <person name="Simmons M.P."/>
            <person name="Aerts A.L."/>
            <person name="Allen A.E."/>
            <person name="Cuvelier M.L."/>
            <person name="Derelle E."/>
            <person name="Everett M.V."/>
            <person name="Foulon E."/>
            <person name="Grimwood J."/>
            <person name="Gundlach H."/>
            <person name="Henrissat B."/>
            <person name="Napoli C."/>
            <person name="McDonald S.M."/>
            <person name="Parker M.S."/>
            <person name="Rombauts S."/>
            <person name="Salamov A."/>
            <person name="Von Dassow P."/>
            <person name="Badger J.H."/>
            <person name="Coutinho P.M."/>
            <person name="Demir E."/>
            <person name="Dubchak I."/>
            <person name="Gentemann C."/>
            <person name="Eikrem W."/>
            <person name="Gready J.E."/>
            <person name="John U."/>
            <person name="Lanier W."/>
            <person name="Lindquist E.A."/>
            <person name="Lucas S."/>
            <person name="Mayer K.F."/>
            <person name="Moreau H."/>
            <person name="Not F."/>
            <person name="Otillar R."/>
            <person name="Panaud O."/>
            <person name="Pangilinan J."/>
            <person name="Paulsen I."/>
            <person name="Piegu B."/>
            <person name="Poliakov A."/>
            <person name="Robbens S."/>
            <person name="Schmutz J."/>
            <person name="Toulza E."/>
            <person name="Wyss T."/>
            <person name="Zelensky A."/>
            <person name="Zhou K."/>
            <person name="Armbrust E.V."/>
            <person name="Bhattacharya D."/>
            <person name="Goodenough U.W."/>
            <person name="Van de Peer Y."/>
            <person name="Grigoriev I.V."/>
        </authorList>
    </citation>
    <scope>NUCLEOTIDE SEQUENCE [LARGE SCALE GENOMIC DNA]</scope>
    <source>
        <strain evidence="15">RCC299 / NOUM17</strain>
    </source>
</reference>
<feature type="compositionally biased region" description="Basic and acidic residues" evidence="11">
    <location>
        <begin position="48"/>
        <end position="58"/>
    </location>
</feature>
<dbReference type="GO" id="GO:0043138">
    <property type="term" value="F:3'-5' DNA helicase activity"/>
    <property type="evidence" value="ECO:0007669"/>
    <property type="project" value="UniProtKB-EC"/>
</dbReference>
<dbReference type="SMART" id="SM00490">
    <property type="entry name" value="HELICc"/>
    <property type="match status" value="1"/>
</dbReference>
<dbReference type="FunCoup" id="C1E200">
    <property type="interactions" value="117"/>
</dbReference>
<dbReference type="SMART" id="SM00487">
    <property type="entry name" value="DEXDc"/>
    <property type="match status" value="1"/>
</dbReference>
<dbReference type="GO" id="GO:0003676">
    <property type="term" value="F:nucleic acid binding"/>
    <property type="evidence" value="ECO:0007669"/>
    <property type="project" value="InterPro"/>
</dbReference>
<dbReference type="InterPro" id="IPR052247">
    <property type="entry name" value="Meiotic_Crossover_Helicase"/>
</dbReference>
<comment type="similarity">
    <text evidence="1">Belongs to the helicase family. SKI2 subfamily.</text>
</comment>
<dbReference type="eggNOG" id="KOG0952">
    <property type="taxonomic scope" value="Eukaryota"/>
</dbReference>
<dbReference type="InterPro" id="IPR057842">
    <property type="entry name" value="WH_MER3"/>
</dbReference>
<dbReference type="Proteomes" id="UP000002009">
    <property type="component" value="Chromosome 3"/>
</dbReference>
<dbReference type="InterPro" id="IPR004179">
    <property type="entry name" value="Sec63-dom"/>
</dbReference>
<feature type="domain" description="Helicase C-terminal" evidence="13">
    <location>
        <begin position="316"/>
        <end position="515"/>
    </location>
</feature>
<dbReference type="GO" id="GO:0005524">
    <property type="term" value="F:ATP binding"/>
    <property type="evidence" value="ECO:0007669"/>
    <property type="project" value="UniProtKB-KW"/>
</dbReference>
<evidence type="ECO:0000256" key="10">
    <source>
        <dbReference type="ARBA" id="ARBA00048988"/>
    </source>
</evidence>
<protein>
    <recommendedName>
        <fullName evidence="9">DNA 3'-5' helicase</fullName>
        <ecNumber evidence="9">5.6.2.4</ecNumber>
    </recommendedName>
</protein>
<keyword evidence="3" id="KW-0378">Hydrolase</keyword>
<dbReference type="STRING" id="296587.C1E200"/>
<accession>C1E200</accession>
<dbReference type="EC" id="5.6.2.4" evidence="9"/>
<comment type="catalytic activity">
    <reaction evidence="8">
        <text>Couples ATP hydrolysis with the unwinding of duplex DNA by translocating in the 3'-5' direction.</text>
        <dbReference type="EC" id="5.6.2.4"/>
    </reaction>
</comment>
<dbReference type="SMART" id="SM00973">
    <property type="entry name" value="Sec63"/>
    <property type="match status" value="1"/>
</dbReference>
<dbReference type="PROSITE" id="PS51194">
    <property type="entry name" value="HELICASE_CTER"/>
    <property type="match status" value="1"/>
</dbReference>
<dbReference type="SUPFAM" id="SSF158702">
    <property type="entry name" value="Sec63 N-terminal domain-like"/>
    <property type="match status" value="1"/>
</dbReference>
<dbReference type="OMA" id="SACIPNV"/>
<comment type="catalytic activity">
    <reaction evidence="10">
        <text>ATP + H2O = ADP + phosphate + H(+)</text>
        <dbReference type="Rhea" id="RHEA:13065"/>
        <dbReference type="ChEBI" id="CHEBI:15377"/>
        <dbReference type="ChEBI" id="CHEBI:15378"/>
        <dbReference type="ChEBI" id="CHEBI:30616"/>
        <dbReference type="ChEBI" id="CHEBI:43474"/>
        <dbReference type="ChEBI" id="CHEBI:456216"/>
        <dbReference type="EC" id="5.6.2.4"/>
    </reaction>
</comment>
<name>C1E200_MICCC</name>
<dbReference type="InterPro" id="IPR001650">
    <property type="entry name" value="Helicase_C-like"/>
</dbReference>
<dbReference type="OrthoDB" id="5575at2759"/>
<keyword evidence="4 14" id="KW-0347">Helicase</keyword>
<dbReference type="InParanoid" id="C1E200"/>
<dbReference type="AlphaFoldDB" id="C1E200"/>
<evidence type="ECO:0000256" key="4">
    <source>
        <dbReference type="ARBA" id="ARBA00022806"/>
    </source>
</evidence>
<evidence type="ECO:0000256" key="7">
    <source>
        <dbReference type="ARBA" id="ARBA00023254"/>
    </source>
</evidence>
<evidence type="ECO:0000256" key="5">
    <source>
        <dbReference type="ARBA" id="ARBA00022840"/>
    </source>
</evidence>
<dbReference type="InterPro" id="IPR014001">
    <property type="entry name" value="Helicase_ATP-bd"/>
</dbReference>
<sequence length="1148" mass="125183">MGSRPWDADYVSGGPPPPLRAPRLRATPVPPSSAPPTGPPPPPPSRSPPKDSRDRVRSVEELPPCFQPIFPSFKYFNGIQAEMLDFILSSARSFVVSAPTGSGKTVLLELAIVQMLMKHVDRATGAFNHKPGELKAIYMAPLKALVQEKKEEWIAAFGAIGVVCKELTGDTDIVSWSELNNVDILLTTPEKFDSITRKNKDRGGMSFFGDCALVMIDEVHLLGDERGGSLEAVVSRLKVLSEKPSLRGAPLSSVRFVACSATVPNLDDVGRWLGAPSPDGVRHFGEEYRPVRLETKVLGYDPAKNDWMFERRLNERLYEVVLNHFQSKPALVFCSSRDGASSAAKELAEKARNASRNPFVRDERQRESLREAAGRAENRQLKVVIPQGVAFHSASLDWSDRELCERLFRDRLVTVMCSTSTLSMGVNLPAFLCVVRGTRQYAGQGEYREIERSALLQMCGRAGRPQFDTSGVAVIMTQKHTRVIYDGLVHGTQPIESNLGLAMAEHVNAEIASGIIADSETAMDWLKHSFFYIRVTRNPRHYGIAPGKNPDVACGEIVAENLRKISAAHMCEIGEDAAAPRGNFVRPLEGGRVMSDMYIRFETMKRIMSVQSPASVPDLLMTLCESDELSSIKLRRDEKVLLKGWNLSKDEPAIVRFKVTEIRGKTGKVAVAKTIKTAAQKIYIIAQETMSDQFATVLPPSMRMEVENVFQNGRRIMQGAARYYANVSKKGSFAAYCNALRLAKALDMRMWDDTQFPMRQIPKCGKKSVQALANAGLRSLDEVLAQDPRALERIVNKAFPHGNHLHDAIRSLPCAMILRIERASEIRGGGITATVTFEPEAGAGGGGGEGTDASVTESSRRWTARLIIGTTWNDELLHNERICQRGPAPDNVEAGVPVTRSVSLSSAPPGGQEVTIVATLMFDKCVGRDTDAVLRVRATITGGGGGGDAQFERRMGAVEGNVANVVSPKGRNRVAAGKENNLSPAFCRLMAAPPVAPKPAPRAIWTEPMIPETATLGSRPVAVSGPSKEPFDAFEDVPEWIPAAAGKRRAPDDNDGGWGGCDDADEDLSWGGADAHHGPPPMCQPPTLIVIEDDDDEDGRGRREPRPDPPKRVRAAAVFAEPSTPVPDDAGFTDPTSGLTLDLLCDDW</sequence>
<dbReference type="Gene3D" id="1.10.3380.10">
    <property type="entry name" value="Sec63 N-terminal domain-like domain"/>
    <property type="match status" value="1"/>
</dbReference>
<evidence type="ECO:0000256" key="2">
    <source>
        <dbReference type="ARBA" id="ARBA00022741"/>
    </source>
</evidence>
<dbReference type="GeneID" id="8241766"/>
<dbReference type="SUPFAM" id="SSF52540">
    <property type="entry name" value="P-loop containing nucleoside triphosphate hydrolases"/>
    <property type="match status" value="1"/>
</dbReference>
<proteinExistence type="inferred from homology"/>
<dbReference type="InterPro" id="IPR027417">
    <property type="entry name" value="P-loop_NTPase"/>
</dbReference>
<dbReference type="PANTHER" id="PTHR47835:SF3">
    <property type="entry name" value="HELICASE FOR MEIOSIS 1"/>
    <property type="match status" value="1"/>
</dbReference>
<keyword evidence="6" id="KW-0413">Isomerase</keyword>
<feature type="compositionally biased region" description="Pro residues" evidence="11">
    <location>
        <begin position="28"/>
        <end position="47"/>
    </location>
</feature>
<evidence type="ECO:0000256" key="6">
    <source>
        <dbReference type="ARBA" id="ARBA00023235"/>
    </source>
</evidence>
<feature type="region of interest" description="Disordered" evidence="11">
    <location>
        <begin position="1"/>
        <end position="58"/>
    </location>
</feature>
<dbReference type="CDD" id="cd18795">
    <property type="entry name" value="SF2_C_Ski2"/>
    <property type="match status" value="1"/>
</dbReference>
<evidence type="ECO:0000256" key="11">
    <source>
        <dbReference type="SAM" id="MobiDB-lite"/>
    </source>
</evidence>
<dbReference type="GO" id="GO:0051321">
    <property type="term" value="P:meiotic cell cycle"/>
    <property type="evidence" value="ECO:0007669"/>
    <property type="project" value="UniProtKB-KW"/>
</dbReference>
<keyword evidence="7" id="KW-0469">Meiosis</keyword>
<feature type="region of interest" description="Disordered" evidence="11">
    <location>
        <begin position="1045"/>
        <end position="1113"/>
    </location>
</feature>
<feature type="compositionally biased region" description="Basic and acidic residues" evidence="11">
    <location>
        <begin position="359"/>
        <end position="370"/>
    </location>
</feature>
<dbReference type="Pfam" id="PF23445">
    <property type="entry name" value="WHD_SNRNP200"/>
    <property type="match status" value="1"/>
</dbReference>
<keyword evidence="2" id="KW-0547">Nucleotide-binding</keyword>
<evidence type="ECO:0000256" key="3">
    <source>
        <dbReference type="ARBA" id="ARBA00022801"/>
    </source>
</evidence>
<dbReference type="PROSITE" id="PS51192">
    <property type="entry name" value="HELICASE_ATP_BIND_1"/>
    <property type="match status" value="1"/>
</dbReference>
<evidence type="ECO:0000256" key="9">
    <source>
        <dbReference type="ARBA" id="ARBA00034808"/>
    </source>
</evidence>
<feature type="region of interest" description="Disordered" evidence="11">
    <location>
        <begin position="348"/>
        <end position="370"/>
    </location>
</feature>
<dbReference type="Gene3D" id="3.40.50.300">
    <property type="entry name" value="P-loop containing nucleotide triphosphate hydrolases"/>
    <property type="match status" value="2"/>
</dbReference>
<dbReference type="KEGG" id="mis:MICPUN_57057"/>
<keyword evidence="15" id="KW-1185">Reference proteome</keyword>
<dbReference type="InterPro" id="IPR036388">
    <property type="entry name" value="WH-like_DNA-bd_sf"/>
</dbReference>
<dbReference type="EMBL" id="CP001324">
    <property type="protein sequence ID" value="ACO61833.1"/>
    <property type="molecule type" value="Genomic_DNA"/>
</dbReference>